<dbReference type="PROSITE" id="PS00018">
    <property type="entry name" value="EF_HAND_1"/>
    <property type="match status" value="1"/>
</dbReference>
<reference evidence="2" key="1">
    <citation type="journal article" date="2014" name="Front. Microbiol.">
        <title>High frequency of phylogenetically diverse reductive dehalogenase-homologous genes in deep subseafloor sedimentary metagenomes.</title>
        <authorList>
            <person name="Kawai M."/>
            <person name="Futagami T."/>
            <person name="Toyoda A."/>
            <person name="Takaki Y."/>
            <person name="Nishi S."/>
            <person name="Hori S."/>
            <person name="Arai W."/>
            <person name="Tsubouchi T."/>
            <person name="Morono Y."/>
            <person name="Uchiyama I."/>
            <person name="Ito T."/>
            <person name="Fujiyama A."/>
            <person name="Inagaki F."/>
            <person name="Takami H."/>
        </authorList>
    </citation>
    <scope>NUCLEOTIDE SEQUENCE</scope>
    <source>
        <strain evidence="2">Expedition CK06-06</strain>
    </source>
</reference>
<dbReference type="PANTHER" id="PTHR46615:SF1">
    <property type="entry name" value="ARYLSULFATASE K"/>
    <property type="match status" value="1"/>
</dbReference>
<dbReference type="EMBL" id="BARS01003130">
    <property type="protein sequence ID" value="GAF78042.1"/>
    <property type="molecule type" value="Genomic_DNA"/>
</dbReference>
<name>X0SQ95_9ZZZZ</name>
<dbReference type="Pfam" id="PF16347">
    <property type="entry name" value="SGSH_C"/>
    <property type="match status" value="1"/>
</dbReference>
<evidence type="ECO:0000259" key="1">
    <source>
        <dbReference type="Pfam" id="PF16347"/>
    </source>
</evidence>
<dbReference type="InterPro" id="IPR032506">
    <property type="entry name" value="SGSH_C"/>
</dbReference>
<evidence type="ECO:0000313" key="2">
    <source>
        <dbReference type="EMBL" id="GAF78042.1"/>
    </source>
</evidence>
<dbReference type="InterPro" id="IPR017850">
    <property type="entry name" value="Alkaline_phosphatase_core_sf"/>
</dbReference>
<dbReference type="InterPro" id="IPR018247">
    <property type="entry name" value="EF_Hand_1_Ca_BS"/>
</dbReference>
<feature type="domain" description="N-sulphoglucosamine sulphohydrolase C-terminal" evidence="1">
    <location>
        <begin position="82"/>
        <end position="230"/>
    </location>
</feature>
<dbReference type="Gene3D" id="3.40.720.10">
    <property type="entry name" value="Alkaline Phosphatase, subunit A"/>
    <property type="match status" value="1"/>
</dbReference>
<gene>
    <name evidence="2" type="ORF">S01H1_06033</name>
</gene>
<protein>
    <recommendedName>
        <fullName evidence="1">N-sulphoglucosamine sulphohydrolase C-terminal domain-containing protein</fullName>
    </recommendedName>
</protein>
<proteinExistence type="predicted"/>
<sequence>DFSSSHAHYPAMNVDAAYPGPDGAGNIWGEEAWRYYLYGYYRIVESVDVRIGTLLDALETSGQDTDTVVIFTSDHGEGQAAHKWNQKTALYDESARVPFIISQKGVTQAGVIDSEHLVSTGEDIIPTLCDYAGVVPPVGLRGMSVRPLAEGQQVDWRNQVVCETDFFGSVKGRMVRTERYKYTCYYATNTAHNTQRESLIDMDADPGEMNNLAVNPAYKTILDNMRWRLKLWCQDTSDTFPIIEPVFDFYPADLNRDGKVDAKDFALFAEKKRNQ</sequence>
<dbReference type="InterPro" id="IPR051849">
    <property type="entry name" value="GAG-degrading_sulfatase"/>
</dbReference>
<accession>X0SQ95</accession>
<dbReference type="AlphaFoldDB" id="X0SQ95"/>
<dbReference type="SUPFAM" id="SSF53649">
    <property type="entry name" value="Alkaline phosphatase-like"/>
    <property type="match status" value="1"/>
</dbReference>
<dbReference type="GO" id="GO:0015024">
    <property type="term" value="F:glucuronate-2-sulfatase activity"/>
    <property type="evidence" value="ECO:0007669"/>
    <property type="project" value="TreeGrafter"/>
</dbReference>
<comment type="caution">
    <text evidence="2">The sequence shown here is derived from an EMBL/GenBank/DDBJ whole genome shotgun (WGS) entry which is preliminary data.</text>
</comment>
<feature type="non-terminal residue" evidence="2">
    <location>
        <position position="1"/>
    </location>
</feature>
<organism evidence="2">
    <name type="scientific">marine sediment metagenome</name>
    <dbReference type="NCBI Taxonomy" id="412755"/>
    <lineage>
        <taxon>unclassified sequences</taxon>
        <taxon>metagenomes</taxon>
        <taxon>ecological metagenomes</taxon>
    </lineage>
</organism>
<dbReference type="GO" id="GO:0004065">
    <property type="term" value="F:arylsulfatase activity"/>
    <property type="evidence" value="ECO:0007669"/>
    <property type="project" value="TreeGrafter"/>
</dbReference>
<dbReference type="PANTHER" id="PTHR46615">
    <property type="entry name" value="ARYLSULFATASE K"/>
    <property type="match status" value="1"/>
</dbReference>